<dbReference type="PANTHER" id="PTHR15045:SF1">
    <property type="entry name" value="FUCOSE-1-PHOSPHATE GUANYLYLTRANSFERASE"/>
    <property type="match status" value="1"/>
</dbReference>
<dbReference type="EMBL" id="CADEPM010000003">
    <property type="protein sequence ID" value="CAB3402153.1"/>
    <property type="molecule type" value="Genomic_DNA"/>
</dbReference>
<name>A0A8S1ERQ5_9PELO</name>
<evidence type="ECO:0000256" key="2">
    <source>
        <dbReference type="ARBA" id="ARBA00022741"/>
    </source>
</evidence>
<keyword evidence="5" id="KW-1185">Reference proteome</keyword>
<dbReference type="Proteomes" id="UP000494206">
    <property type="component" value="Unassembled WGS sequence"/>
</dbReference>
<proteinExistence type="predicted"/>
<sequence length="232" mass="26616">MRDENCINEDGLVLTDSCFWMSWKICEELVNIPIFKEEIDQELCCYGDFMRPMGSNPNIAYIETSNSRLSEYRKCLADLFSQVKIEIVNLGPNSFYHFGTYSEFLDHISPNSTFRQRFPYSDENGKVVVEFSTLNRAQNIQNSVVSGILINSNTILPNNCVIFTLALPNKKFVTIMMGIRDDVKMIQDQVKLNGHDTGIRNSSLWAAKLFTANFWKYGLMDELVSGVYKTHN</sequence>
<keyword evidence="1" id="KW-0808">Transferase</keyword>
<dbReference type="GO" id="GO:0042350">
    <property type="term" value="P:GDP-L-fucose biosynthetic process"/>
    <property type="evidence" value="ECO:0007669"/>
    <property type="project" value="UniProtKB-ARBA"/>
</dbReference>
<evidence type="ECO:0000313" key="4">
    <source>
        <dbReference type="EMBL" id="CAB3402153.1"/>
    </source>
</evidence>
<protein>
    <recommendedName>
        <fullName evidence="3">GDP-fucose pyrophosphorylase domain-containing protein</fullName>
    </recommendedName>
</protein>
<dbReference type="GO" id="GO:0016772">
    <property type="term" value="F:transferase activity, transferring phosphorus-containing groups"/>
    <property type="evidence" value="ECO:0007669"/>
    <property type="project" value="InterPro"/>
</dbReference>
<organism evidence="4 5">
    <name type="scientific">Caenorhabditis bovis</name>
    <dbReference type="NCBI Taxonomy" id="2654633"/>
    <lineage>
        <taxon>Eukaryota</taxon>
        <taxon>Metazoa</taxon>
        <taxon>Ecdysozoa</taxon>
        <taxon>Nematoda</taxon>
        <taxon>Chromadorea</taxon>
        <taxon>Rhabditida</taxon>
        <taxon>Rhabditina</taxon>
        <taxon>Rhabditomorpha</taxon>
        <taxon>Rhabditoidea</taxon>
        <taxon>Rhabditidae</taxon>
        <taxon>Peloderinae</taxon>
        <taxon>Caenorhabditis</taxon>
    </lineage>
</organism>
<dbReference type="OrthoDB" id="10062280at2759"/>
<evidence type="ECO:0000256" key="1">
    <source>
        <dbReference type="ARBA" id="ARBA00022679"/>
    </source>
</evidence>
<dbReference type="Pfam" id="PF07959">
    <property type="entry name" value="Fucose_pyrophosphorylase"/>
    <property type="match status" value="1"/>
</dbReference>
<evidence type="ECO:0000313" key="5">
    <source>
        <dbReference type="Proteomes" id="UP000494206"/>
    </source>
</evidence>
<feature type="domain" description="GDP-fucose pyrophosphorylase" evidence="3">
    <location>
        <begin position="1"/>
        <end position="117"/>
    </location>
</feature>
<dbReference type="AlphaFoldDB" id="A0A8S1ERQ5"/>
<comment type="caution">
    <text evidence="4">The sequence shown here is derived from an EMBL/GenBank/DDBJ whole genome shotgun (WGS) entry which is preliminary data.</text>
</comment>
<gene>
    <name evidence="4" type="ORF">CBOVIS_LOCUS4805</name>
</gene>
<keyword evidence="2" id="KW-0547">Nucleotide-binding</keyword>
<accession>A0A8S1ERQ5</accession>
<dbReference type="PANTHER" id="PTHR15045">
    <property type="entry name" value="FUCOSE-1-PHOSPHATE GUANYLYLTRANSFERASE"/>
    <property type="match status" value="1"/>
</dbReference>
<dbReference type="GO" id="GO:0000166">
    <property type="term" value="F:nucleotide binding"/>
    <property type="evidence" value="ECO:0007669"/>
    <property type="project" value="UniProtKB-KW"/>
</dbReference>
<dbReference type="InterPro" id="IPR012887">
    <property type="entry name" value="GDP_fucose_pyrophosphorylase"/>
</dbReference>
<reference evidence="4 5" key="1">
    <citation type="submission" date="2020-04" db="EMBL/GenBank/DDBJ databases">
        <authorList>
            <person name="Laetsch R D."/>
            <person name="Stevens L."/>
            <person name="Kumar S."/>
            <person name="Blaxter L. M."/>
        </authorList>
    </citation>
    <scope>NUCLEOTIDE SEQUENCE [LARGE SCALE GENOMIC DNA]</scope>
</reference>
<evidence type="ECO:0000259" key="3">
    <source>
        <dbReference type="Pfam" id="PF07959"/>
    </source>
</evidence>